<protein>
    <submittedName>
        <fullName evidence="1">Uncharacterized protein</fullName>
    </submittedName>
</protein>
<dbReference type="Pfam" id="PF20212">
    <property type="entry name" value="DUF6572"/>
    <property type="match status" value="1"/>
</dbReference>
<reference evidence="1 2" key="1">
    <citation type="submission" date="2016-02" db="EMBL/GenBank/DDBJ databases">
        <authorList>
            <consortium name="Pathogen Informatics"/>
        </authorList>
    </citation>
    <scope>NUCLEOTIDE SEQUENCE [LARGE SCALE GENOMIC DNA]</scope>
    <source>
        <strain evidence="1 2">LSS30</strain>
    </source>
</reference>
<comment type="caution">
    <text evidence="1">The sequence shown here is derived from an EMBL/GenBank/DDBJ whole genome shotgun (WGS) entry which is preliminary data.</text>
</comment>
<dbReference type="AlphaFoldDB" id="A0AAN2RIM7"/>
<organism evidence="1 2">
    <name type="scientific">Streptococcus suis</name>
    <dbReference type="NCBI Taxonomy" id="1307"/>
    <lineage>
        <taxon>Bacteria</taxon>
        <taxon>Bacillati</taxon>
        <taxon>Bacillota</taxon>
        <taxon>Bacilli</taxon>
        <taxon>Lactobacillales</taxon>
        <taxon>Streptococcaceae</taxon>
        <taxon>Streptococcus</taxon>
    </lineage>
</organism>
<evidence type="ECO:0000313" key="1">
    <source>
        <dbReference type="EMBL" id="CYU92291.1"/>
    </source>
</evidence>
<dbReference type="EMBL" id="FIGH01000017">
    <property type="protein sequence ID" value="CYU92291.1"/>
    <property type="molecule type" value="Genomic_DNA"/>
</dbReference>
<dbReference type="Proteomes" id="UP000074664">
    <property type="component" value="Unassembled WGS sequence"/>
</dbReference>
<proteinExistence type="predicted"/>
<sequence length="92" mass="10646">MDGHLELLLADGNEWLPDTEQDHLLKLQEKLNNYIHFIESKQYVDSYGDDFTEKVINLTFQYAPSDNGLAFLVQVQKVLQPTDIRLKVVVPE</sequence>
<evidence type="ECO:0000313" key="2">
    <source>
        <dbReference type="Proteomes" id="UP000074664"/>
    </source>
</evidence>
<gene>
    <name evidence="1" type="ORF">ERS132392_02270</name>
</gene>
<dbReference type="InterPro" id="IPR046702">
    <property type="entry name" value="DUF6572"/>
</dbReference>
<name>A0AAN2RIM7_STRSU</name>
<accession>A0AAN2RIM7</accession>